<evidence type="ECO:0000313" key="2">
    <source>
        <dbReference type="EMBL" id="GEO33670.1"/>
    </source>
</evidence>
<feature type="domain" description="Aminoglycoside phosphotransferase" evidence="1">
    <location>
        <begin position="33"/>
        <end position="263"/>
    </location>
</feature>
<dbReference type="InterPro" id="IPR051678">
    <property type="entry name" value="AGP_Transferase"/>
</dbReference>
<dbReference type="RefSeq" id="WP_146902024.1">
    <property type="nucleotide sequence ID" value="NZ_BAAARM010000002.1"/>
</dbReference>
<dbReference type="Proteomes" id="UP000321181">
    <property type="component" value="Unassembled WGS sequence"/>
</dbReference>
<gene>
    <name evidence="2" type="ORF">CAE01nite_13950</name>
</gene>
<dbReference type="Gene3D" id="3.90.1200.10">
    <property type="match status" value="1"/>
</dbReference>
<comment type="caution">
    <text evidence="2">The sequence shown here is derived from an EMBL/GenBank/DDBJ whole genome shotgun (WGS) entry which is preliminary data.</text>
</comment>
<keyword evidence="3" id="KW-1185">Reference proteome</keyword>
<evidence type="ECO:0000259" key="1">
    <source>
        <dbReference type="Pfam" id="PF01636"/>
    </source>
</evidence>
<dbReference type="PANTHER" id="PTHR21310:SF42">
    <property type="entry name" value="BIFUNCTIONAL AAC_APH"/>
    <property type="match status" value="1"/>
</dbReference>
<protein>
    <submittedName>
        <fullName evidence="2">Aminoglycoside phosphotransferase</fullName>
    </submittedName>
</protein>
<name>A0A512DBR2_9CELL</name>
<sequence length="295" mass="31503">MATRPPAELDVTTDLVRRLLREQHPDLADLPLRIVSGGWDNVIVRLGDHLAVRVPRRETAARLALHEQRWLPEMADRLGVAIPVPVRAGRPGAGYPWAWTVVPWFDGLPAAGVPRGDRGRLAVPLADVVARLHVAAPPDAPDNPFRGGTLRDRDAVVHERVASGAVPAPDDVLAVWADAAAVPGRSGPPVWLHGDLHPANLLLTADGDLAAVLDFGDLTAGDPATDLATAWLTFDAAARRVFRDRVTDLTGTDGATWVRARGWALAMATALLAHSDDDPAFALLGRETIAQVLAD</sequence>
<organism evidence="2 3">
    <name type="scientific">Cellulomonas aerilata</name>
    <dbReference type="NCBI Taxonomy" id="515326"/>
    <lineage>
        <taxon>Bacteria</taxon>
        <taxon>Bacillati</taxon>
        <taxon>Actinomycetota</taxon>
        <taxon>Actinomycetes</taxon>
        <taxon>Micrococcales</taxon>
        <taxon>Cellulomonadaceae</taxon>
        <taxon>Cellulomonas</taxon>
    </lineage>
</organism>
<dbReference type="Gene3D" id="3.30.200.20">
    <property type="entry name" value="Phosphorylase Kinase, domain 1"/>
    <property type="match status" value="1"/>
</dbReference>
<reference evidence="2 3" key="1">
    <citation type="submission" date="2019-07" db="EMBL/GenBank/DDBJ databases">
        <title>Whole genome shotgun sequence of Cellulomonas aerilata NBRC 106308.</title>
        <authorList>
            <person name="Hosoyama A."/>
            <person name="Uohara A."/>
            <person name="Ohji S."/>
            <person name="Ichikawa N."/>
        </authorList>
    </citation>
    <scope>NUCLEOTIDE SEQUENCE [LARGE SCALE GENOMIC DNA]</scope>
    <source>
        <strain evidence="2 3">NBRC 106308</strain>
    </source>
</reference>
<dbReference type="Pfam" id="PF01636">
    <property type="entry name" value="APH"/>
    <property type="match status" value="1"/>
</dbReference>
<accession>A0A512DBR2</accession>
<dbReference type="SUPFAM" id="SSF56112">
    <property type="entry name" value="Protein kinase-like (PK-like)"/>
    <property type="match status" value="1"/>
</dbReference>
<dbReference type="InterPro" id="IPR002575">
    <property type="entry name" value="Aminoglycoside_PTrfase"/>
</dbReference>
<dbReference type="AlphaFoldDB" id="A0A512DBR2"/>
<dbReference type="CDD" id="cd05155">
    <property type="entry name" value="APH_ChoK_like_1"/>
    <property type="match status" value="1"/>
</dbReference>
<dbReference type="InterPro" id="IPR011009">
    <property type="entry name" value="Kinase-like_dom_sf"/>
</dbReference>
<dbReference type="PANTHER" id="PTHR21310">
    <property type="entry name" value="AMINOGLYCOSIDE PHOSPHOTRANSFERASE-RELATED-RELATED"/>
    <property type="match status" value="1"/>
</dbReference>
<dbReference type="EMBL" id="BJYY01000012">
    <property type="protein sequence ID" value="GEO33670.1"/>
    <property type="molecule type" value="Genomic_DNA"/>
</dbReference>
<dbReference type="GO" id="GO:0016740">
    <property type="term" value="F:transferase activity"/>
    <property type="evidence" value="ECO:0007669"/>
    <property type="project" value="UniProtKB-KW"/>
</dbReference>
<evidence type="ECO:0000313" key="3">
    <source>
        <dbReference type="Proteomes" id="UP000321181"/>
    </source>
</evidence>
<keyword evidence="2" id="KW-0808">Transferase</keyword>
<dbReference type="OrthoDB" id="9797603at2"/>
<proteinExistence type="predicted"/>